<dbReference type="Gene3D" id="1.20.272.10">
    <property type="match status" value="1"/>
</dbReference>
<sequence length="417" mass="46290">MEPLASKLRPKTLEDVLGQKHLFGENGSLSSAINKGFIQNMIFYGPCGCGKTTVANIISEMTNKTLYKVNGATDTLKDVKEAINARSTLMGARGILLYIDEIHLFNKRAQQSLLEVLESGDVTLIASTTENPYFSIFKALLSRCVIFQFKPLEFDDIKKGLQRGIDYLEKDLNREIITSDEVLKDISYRCNGDMRNALNTLEFLVYSLNNGEKIEISKEVVEKITGKKIISFDRDGDNHYDLLSAFQKSIRGSDENAAILYLAMLLKGGDLQSICRRLLVIASEDIGLAYPAAISIVKACVDSALMIGMPEAKIPLAEATLLLATAPKSNSSCVAIDKAMSLLEKKDLGEIPSYLKDGHYSGAGKLGNGIGYKYPHNYKNNYVKQQYMPSNYINEEFYVAGDNKFENSIKNYLSKIK</sequence>
<dbReference type="AlphaFoldDB" id="W6RZU7"/>
<dbReference type="PANTHER" id="PTHR13779:SF7">
    <property type="entry name" value="ATPASE WRNIP1"/>
    <property type="match status" value="1"/>
</dbReference>
<keyword evidence="3" id="KW-0067">ATP-binding</keyword>
<dbReference type="KEGG" id="clt:CM240_1981"/>
<dbReference type="HOGENOM" id="CLU_017985_1_2_9"/>
<dbReference type="Gene3D" id="3.40.50.300">
    <property type="entry name" value="P-loop containing nucleotide triphosphate hydrolases"/>
    <property type="match status" value="1"/>
</dbReference>
<dbReference type="PANTHER" id="PTHR13779">
    <property type="entry name" value="WERNER HELICASE-INTERACTING PROTEIN 1 FAMILY MEMBER"/>
    <property type="match status" value="1"/>
</dbReference>
<feature type="domain" description="AAA+ ATPase" evidence="4">
    <location>
        <begin position="37"/>
        <end position="153"/>
    </location>
</feature>
<dbReference type="SUPFAM" id="SSF52540">
    <property type="entry name" value="P-loop containing nucleoside triphosphate hydrolases"/>
    <property type="match status" value="1"/>
</dbReference>
<proteinExistence type="inferred from homology"/>
<dbReference type="InterPro" id="IPR051314">
    <property type="entry name" value="AAA_ATPase_RarA/MGS1/WRNIP1"/>
</dbReference>
<name>W6RZU7_9CLOT</name>
<dbReference type="GO" id="GO:0006261">
    <property type="term" value="P:DNA-templated DNA replication"/>
    <property type="evidence" value="ECO:0007669"/>
    <property type="project" value="TreeGrafter"/>
</dbReference>
<dbReference type="InterPro" id="IPR021886">
    <property type="entry name" value="MgsA_C"/>
</dbReference>
<accession>W6RZU7</accession>
<evidence type="ECO:0000256" key="2">
    <source>
        <dbReference type="ARBA" id="ARBA00022741"/>
    </source>
</evidence>
<dbReference type="FunFam" id="1.20.272.10:FF:000001">
    <property type="entry name" value="Putative AAA family ATPase"/>
    <property type="match status" value="1"/>
</dbReference>
<dbReference type="InterPro" id="IPR027417">
    <property type="entry name" value="P-loop_NTPase"/>
</dbReference>
<dbReference type="Pfam" id="PF00004">
    <property type="entry name" value="AAA"/>
    <property type="match status" value="1"/>
</dbReference>
<dbReference type="InterPro" id="IPR003959">
    <property type="entry name" value="ATPase_AAA_core"/>
</dbReference>
<evidence type="ECO:0000259" key="4">
    <source>
        <dbReference type="SMART" id="SM00382"/>
    </source>
</evidence>
<dbReference type="GO" id="GO:0008047">
    <property type="term" value="F:enzyme activator activity"/>
    <property type="evidence" value="ECO:0007669"/>
    <property type="project" value="TreeGrafter"/>
</dbReference>
<dbReference type="OrthoDB" id="9778364at2"/>
<dbReference type="Pfam" id="PF16193">
    <property type="entry name" value="AAA_assoc_2"/>
    <property type="match status" value="1"/>
</dbReference>
<dbReference type="GO" id="GO:0000731">
    <property type="term" value="P:DNA synthesis involved in DNA repair"/>
    <property type="evidence" value="ECO:0007669"/>
    <property type="project" value="TreeGrafter"/>
</dbReference>
<dbReference type="FunFam" id="1.10.3710.10:FF:000003">
    <property type="entry name" value="ATPase, AAA family protein"/>
    <property type="match status" value="1"/>
</dbReference>
<dbReference type="GO" id="GO:0005524">
    <property type="term" value="F:ATP binding"/>
    <property type="evidence" value="ECO:0007669"/>
    <property type="project" value="UniProtKB-KW"/>
</dbReference>
<comment type="similarity">
    <text evidence="1">Belongs to the AAA ATPase family. RarA/MGS1/WRNIP1 subfamily.</text>
</comment>
<dbReference type="eggNOG" id="COG2256">
    <property type="taxonomic scope" value="Bacteria"/>
</dbReference>
<evidence type="ECO:0000313" key="6">
    <source>
        <dbReference type="Proteomes" id="UP000019426"/>
    </source>
</evidence>
<dbReference type="GO" id="GO:0017116">
    <property type="term" value="F:single-stranded DNA helicase activity"/>
    <property type="evidence" value="ECO:0007669"/>
    <property type="project" value="TreeGrafter"/>
</dbReference>
<dbReference type="SUPFAM" id="SSF48019">
    <property type="entry name" value="post-AAA+ oligomerization domain-like"/>
    <property type="match status" value="1"/>
</dbReference>
<protein>
    <submittedName>
        <fullName evidence="5">Replication-associated recombination protein A</fullName>
    </submittedName>
</protein>
<dbReference type="Proteomes" id="UP000019426">
    <property type="component" value="Chromosome M2/40_rep1"/>
</dbReference>
<dbReference type="CDD" id="cd00009">
    <property type="entry name" value="AAA"/>
    <property type="match status" value="1"/>
</dbReference>
<organism evidence="5 6">
    <name type="scientific">Clostridium bornimense</name>
    <dbReference type="NCBI Taxonomy" id="1216932"/>
    <lineage>
        <taxon>Bacteria</taxon>
        <taxon>Bacillati</taxon>
        <taxon>Bacillota</taxon>
        <taxon>Clostridia</taxon>
        <taxon>Eubacteriales</taxon>
        <taxon>Clostridiaceae</taxon>
        <taxon>Clostridium</taxon>
    </lineage>
</organism>
<dbReference type="SMART" id="SM00382">
    <property type="entry name" value="AAA"/>
    <property type="match status" value="1"/>
</dbReference>
<dbReference type="InterPro" id="IPR008921">
    <property type="entry name" value="DNA_pol3_clamp-load_cplx_C"/>
</dbReference>
<keyword evidence="6" id="KW-1185">Reference proteome</keyword>
<dbReference type="CDD" id="cd18139">
    <property type="entry name" value="HLD_clamp_RarA"/>
    <property type="match status" value="1"/>
</dbReference>
<dbReference type="RefSeq" id="WP_044038883.1">
    <property type="nucleotide sequence ID" value="NZ_HG917868.1"/>
</dbReference>
<dbReference type="Pfam" id="PF12002">
    <property type="entry name" value="MgsA_C"/>
    <property type="match status" value="1"/>
</dbReference>
<evidence type="ECO:0000313" key="5">
    <source>
        <dbReference type="EMBL" id="CDM69139.1"/>
    </source>
</evidence>
<evidence type="ECO:0000256" key="3">
    <source>
        <dbReference type="ARBA" id="ARBA00022840"/>
    </source>
</evidence>
<dbReference type="Gene3D" id="1.10.8.60">
    <property type="match status" value="1"/>
</dbReference>
<dbReference type="GO" id="GO:0003677">
    <property type="term" value="F:DNA binding"/>
    <property type="evidence" value="ECO:0007669"/>
    <property type="project" value="InterPro"/>
</dbReference>
<reference evidence="5 6" key="1">
    <citation type="submission" date="2013-11" db="EMBL/GenBank/DDBJ databases">
        <title>Complete genome sequence of Clostridum sp. M2/40.</title>
        <authorList>
            <person name="Wibberg D."/>
            <person name="Puehler A."/>
            <person name="Schlueter A."/>
        </authorList>
    </citation>
    <scope>NUCLEOTIDE SEQUENCE [LARGE SCALE GENOMIC DNA]</scope>
    <source>
        <strain evidence="6">M2/40</strain>
    </source>
</reference>
<keyword evidence="2" id="KW-0547">Nucleotide-binding</keyword>
<dbReference type="InterPro" id="IPR003593">
    <property type="entry name" value="AAA+_ATPase"/>
</dbReference>
<dbReference type="InterPro" id="IPR032423">
    <property type="entry name" value="AAA_assoc_2"/>
</dbReference>
<dbReference type="EMBL" id="HG917868">
    <property type="protein sequence ID" value="CDM69139.1"/>
    <property type="molecule type" value="Genomic_DNA"/>
</dbReference>
<dbReference type="GO" id="GO:0016887">
    <property type="term" value="F:ATP hydrolysis activity"/>
    <property type="evidence" value="ECO:0007669"/>
    <property type="project" value="InterPro"/>
</dbReference>
<dbReference type="PATRIC" id="fig|1216932.3.peg.1980"/>
<dbReference type="STRING" id="1216932.CM240_1981"/>
<evidence type="ECO:0000256" key="1">
    <source>
        <dbReference type="ARBA" id="ARBA00008959"/>
    </source>
</evidence>
<gene>
    <name evidence="5" type="primary">yrvN</name>
    <name evidence="5" type="ORF">CM240_1981</name>
</gene>
<dbReference type="Gene3D" id="1.10.3710.10">
    <property type="entry name" value="DNA polymerase III clamp loader subunits, C-terminal domain"/>
    <property type="match status" value="1"/>
</dbReference>